<feature type="region of interest" description="Disordered" evidence="1">
    <location>
        <begin position="139"/>
        <end position="182"/>
    </location>
</feature>
<sequence length="256" mass="28076">MKDGPLPQAPMDGMPTPPLVLAPASDLKLGPVEVMPSPRSELNLPVFDMPQIQGSLPPPLSDSPSITPRSARSSGKAGFEIPTEEEAWAEMERKLAGDDAEGWLDELACFLEEDLAAEAPEDVRVATLVELQRRRRQFEPAAKLDSARDSKPPSSAPTSLGDTRARTFESSARRRRRRSRHWAMPARRKARLIVTRARPARCHILRVRHGTSRIRMRPGSATPASRARVGVPPARPARQQILRTAWCGASSPPDAG</sequence>
<reference evidence="2" key="1">
    <citation type="submission" date="2023-10" db="EMBL/GenBank/DDBJ databases">
        <authorList>
            <person name="Chen Y."/>
            <person name="Shah S."/>
            <person name="Dougan E. K."/>
            <person name="Thang M."/>
            <person name="Chan C."/>
        </authorList>
    </citation>
    <scope>NUCLEOTIDE SEQUENCE [LARGE SCALE GENOMIC DNA]</scope>
</reference>
<dbReference type="Proteomes" id="UP001189429">
    <property type="component" value="Unassembled WGS sequence"/>
</dbReference>
<name>A0ABN9T3B6_9DINO</name>
<comment type="caution">
    <text evidence="2">The sequence shown here is derived from an EMBL/GenBank/DDBJ whole genome shotgun (WGS) entry which is preliminary data.</text>
</comment>
<organism evidence="2 3">
    <name type="scientific">Prorocentrum cordatum</name>
    <dbReference type="NCBI Taxonomy" id="2364126"/>
    <lineage>
        <taxon>Eukaryota</taxon>
        <taxon>Sar</taxon>
        <taxon>Alveolata</taxon>
        <taxon>Dinophyceae</taxon>
        <taxon>Prorocentrales</taxon>
        <taxon>Prorocentraceae</taxon>
        <taxon>Prorocentrum</taxon>
    </lineage>
</organism>
<keyword evidence="3" id="KW-1185">Reference proteome</keyword>
<feature type="compositionally biased region" description="Basic residues" evidence="1">
    <location>
        <begin position="173"/>
        <end position="182"/>
    </location>
</feature>
<feature type="region of interest" description="Disordered" evidence="1">
    <location>
        <begin position="49"/>
        <end position="94"/>
    </location>
</feature>
<accession>A0ABN9T3B6</accession>
<feature type="region of interest" description="Disordered" evidence="1">
    <location>
        <begin position="1"/>
        <end position="23"/>
    </location>
</feature>
<evidence type="ECO:0000313" key="3">
    <source>
        <dbReference type="Proteomes" id="UP001189429"/>
    </source>
</evidence>
<evidence type="ECO:0000256" key="1">
    <source>
        <dbReference type="SAM" id="MobiDB-lite"/>
    </source>
</evidence>
<proteinExistence type="predicted"/>
<evidence type="ECO:0000313" key="2">
    <source>
        <dbReference type="EMBL" id="CAK0839250.1"/>
    </source>
</evidence>
<gene>
    <name evidence="2" type="ORF">PCOR1329_LOCUS34974</name>
</gene>
<dbReference type="EMBL" id="CAUYUJ010014281">
    <property type="protein sequence ID" value="CAK0839250.1"/>
    <property type="molecule type" value="Genomic_DNA"/>
</dbReference>
<feature type="compositionally biased region" description="Polar residues" evidence="1">
    <location>
        <begin position="152"/>
        <end position="161"/>
    </location>
</feature>
<protein>
    <submittedName>
        <fullName evidence="2">Uncharacterized protein</fullName>
    </submittedName>
</protein>